<accession>A0ABV6N2S9</accession>
<dbReference type="RefSeq" id="WP_273937131.1">
    <property type="nucleotide sequence ID" value="NZ_CP097263.1"/>
</dbReference>
<organism evidence="1 2">
    <name type="scientific">Kutzneria chonburiensis</name>
    <dbReference type="NCBI Taxonomy" id="1483604"/>
    <lineage>
        <taxon>Bacteria</taxon>
        <taxon>Bacillati</taxon>
        <taxon>Actinomycetota</taxon>
        <taxon>Actinomycetes</taxon>
        <taxon>Pseudonocardiales</taxon>
        <taxon>Pseudonocardiaceae</taxon>
        <taxon>Kutzneria</taxon>
    </lineage>
</organism>
<evidence type="ECO:0000313" key="1">
    <source>
        <dbReference type="EMBL" id="MFC0546893.1"/>
    </source>
</evidence>
<keyword evidence="2" id="KW-1185">Reference proteome</keyword>
<name>A0ABV6N2S9_9PSEU</name>
<evidence type="ECO:0000313" key="2">
    <source>
        <dbReference type="Proteomes" id="UP001589810"/>
    </source>
</evidence>
<proteinExistence type="predicted"/>
<protein>
    <submittedName>
        <fullName evidence="1">Uncharacterized protein</fullName>
    </submittedName>
</protein>
<sequence>MAEVAGLKPDQLRALDVAPEWNSGVHLAAARYLEQTLDARDAPAVTSAHEQWIRDARAQFDTVGAFMQWVLTVSGDLRGGQ</sequence>
<comment type="caution">
    <text evidence="1">The sequence shown here is derived from an EMBL/GenBank/DDBJ whole genome shotgun (WGS) entry which is preliminary data.</text>
</comment>
<dbReference type="Proteomes" id="UP001589810">
    <property type="component" value="Unassembled WGS sequence"/>
</dbReference>
<gene>
    <name evidence="1" type="ORF">ACFFH7_35660</name>
</gene>
<reference evidence="1 2" key="1">
    <citation type="submission" date="2024-09" db="EMBL/GenBank/DDBJ databases">
        <authorList>
            <person name="Sun Q."/>
            <person name="Mori K."/>
        </authorList>
    </citation>
    <scope>NUCLEOTIDE SEQUENCE [LARGE SCALE GENOMIC DNA]</scope>
    <source>
        <strain evidence="1 2">TBRC 1432</strain>
    </source>
</reference>
<dbReference type="EMBL" id="JBHLUD010000013">
    <property type="protein sequence ID" value="MFC0546893.1"/>
    <property type="molecule type" value="Genomic_DNA"/>
</dbReference>